<evidence type="ECO:0000313" key="2">
    <source>
        <dbReference type="Proteomes" id="UP000019678"/>
    </source>
</evidence>
<protein>
    <submittedName>
        <fullName evidence="1">Uncharacterized protein</fullName>
    </submittedName>
</protein>
<reference evidence="1 2" key="1">
    <citation type="submission" date="2013-05" db="EMBL/GenBank/DDBJ databases">
        <title>Genome assembly of Chondromyces apiculatus DSM 436.</title>
        <authorList>
            <person name="Sharma G."/>
            <person name="Khatri I."/>
            <person name="Kaur C."/>
            <person name="Mayilraj S."/>
            <person name="Subramanian S."/>
        </authorList>
    </citation>
    <scope>NUCLEOTIDE SEQUENCE [LARGE SCALE GENOMIC DNA]</scope>
    <source>
        <strain evidence="1 2">DSM 436</strain>
    </source>
</reference>
<dbReference type="Proteomes" id="UP000019678">
    <property type="component" value="Unassembled WGS sequence"/>
</dbReference>
<keyword evidence="2" id="KW-1185">Reference proteome</keyword>
<dbReference type="RefSeq" id="WP_044250785.1">
    <property type="nucleotide sequence ID" value="NZ_ASRX01000103.1"/>
</dbReference>
<proteinExistence type="predicted"/>
<sequence>MEEHMQQIQVTAVGVATGPGERVVKVSGSASHLLDGDPDQENPRYNGHALPVLLHEGWRIKMGIPFSGGVYLVLEGLAAPVPRPAPTTT</sequence>
<organism evidence="1 2">
    <name type="scientific">Chondromyces apiculatus DSM 436</name>
    <dbReference type="NCBI Taxonomy" id="1192034"/>
    <lineage>
        <taxon>Bacteria</taxon>
        <taxon>Pseudomonadati</taxon>
        <taxon>Myxococcota</taxon>
        <taxon>Polyangia</taxon>
        <taxon>Polyangiales</taxon>
        <taxon>Polyangiaceae</taxon>
        <taxon>Chondromyces</taxon>
    </lineage>
</organism>
<gene>
    <name evidence="1" type="ORF">CAP_0390</name>
</gene>
<comment type="caution">
    <text evidence="1">The sequence shown here is derived from an EMBL/GenBank/DDBJ whole genome shotgun (WGS) entry which is preliminary data.</text>
</comment>
<dbReference type="STRING" id="1192034.CAP_0390"/>
<dbReference type="AlphaFoldDB" id="A0A017SV61"/>
<name>A0A017SV61_9BACT</name>
<dbReference type="EMBL" id="ASRX01000103">
    <property type="protein sequence ID" value="EYF00637.1"/>
    <property type="molecule type" value="Genomic_DNA"/>
</dbReference>
<evidence type="ECO:0000313" key="1">
    <source>
        <dbReference type="EMBL" id="EYF00637.1"/>
    </source>
</evidence>
<accession>A0A017SV61</accession>
<dbReference type="OrthoDB" id="9871565at2"/>